<proteinExistence type="predicted"/>
<accession>A0AAN5CZB9</accession>
<dbReference type="Proteomes" id="UP001328107">
    <property type="component" value="Unassembled WGS sequence"/>
</dbReference>
<evidence type="ECO:0000313" key="2">
    <source>
        <dbReference type="EMBL" id="GMR53282.1"/>
    </source>
</evidence>
<gene>
    <name evidence="2" type="ORF">PMAYCL1PPCAC_23477</name>
</gene>
<keyword evidence="1" id="KW-1133">Transmembrane helix</keyword>
<keyword evidence="1" id="KW-0472">Membrane</keyword>
<keyword evidence="3" id="KW-1185">Reference proteome</keyword>
<reference evidence="3" key="1">
    <citation type="submission" date="2022-10" db="EMBL/GenBank/DDBJ databases">
        <title>Genome assembly of Pristionchus species.</title>
        <authorList>
            <person name="Yoshida K."/>
            <person name="Sommer R.J."/>
        </authorList>
    </citation>
    <scope>NUCLEOTIDE SEQUENCE [LARGE SCALE GENOMIC DNA]</scope>
    <source>
        <strain evidence="3">RS5460</strain>
    </source>
</reference>
<feature type="non-terminal residue" evidence="2">
    <location>
        <position position="1"/>
    </location>
</feature>
<evidence type="ECO:0000256" key="1">
    <source>
        <dbReference type="SAM" id="Phobius"/>
    </source>
</evidence>
<name>A0AAN5CZB9_9BILA</name>
<comment type="caution">
    <text evidence="2">The sequence shown here is derived from an EMBL/GenBank/DDBJ whole genome shotgun (WGS) entry which is preliminary data.</text>
</comment>
<dbReference type="AlphaFoldDB" id="A0AAN5CZB9"/>
<sequence length="122" mass="14609">RLRPHFRLVCTMQWNRGRCQFIRDTNHTLVSESRVDLSEGHEGEITLPSHHSFFLLLQSLLGRVFNLALFFLFSLFLLSLAFLLLSLCFFLFLLLFSFLLFFFLFLFLFILLLLFFLFFLLL</sequence>
<feature type="non-terminal residue" evidence="2">
    <location>
        <position position="122"/>
    </location>
</feature>
<feature type="transmembrane region" description="Helical" evidence="1">
    <location>
        <begin position="64"/>
        <end position="92"/>
    </location>
</feature>
<evidence type="ECO:0000313" key="3">
    <source>
        <dbReference type="Proteomes" id="UP001328107"/>
    </source>
</evidence>
<dbReference type="EMBL" id="BTRK01000005">
    <property type="protein sequence ID" value="GMR53282.1"/>
    <property type="molecule type" value="Genomic_DNA"/>
</dbReference>
<feature type="transmembrane region" description="Helical" evidence="1">
    <location>
        <begin position="98"/>
        <end position="121"/>
    </location>
</feature>
<keyword evidence="1" id="KW-0812">Transmembrane</keyword>
<organism evidence="2 3">
    <name type="scientific">Pristionchus mayeri</name>
    <dbReference type="NCBI Taxonomy" id="1317129"/>
    <lineage>
        <taxon>Eukaryota</taxon>
        <taxon>Metazoa</taxon>
        <taxon>Ecdysozoa</taxon>
        <taxon>Nematoda</taxon>
        <taxon>Chromadorea</taxon>
        <taxon>Rhabditida</taxon>
        <taxon>Rhabditina</taxon>
        <taxon>Diplogasteromorpha</taxon>
        <taxon>Diplogasteroidea</taxon>
        <taxon>Neodiplogasteridae</taxon>
        <taxon>Pristionchus</taxon>
    </lineage>
</organism>
<protein>
    <submittedName>
        <fullName evidence="2">Uncharacterized protein</fullName>
    </submittedName>
</protein>